<reference evidence="3" key="1">
    <citation type="submission" date="2016-10" db="EMBL/GenBank/DDBJ databases">
        <authorList>
            <person name="Varghese N."/>
            <person name="Submissions S."/>
        </authorList>
    </citation>
    <scope>NUCLEOTIDE SEQUENCE [LARGE SCALE GENOMIC DNA]</scope>
    <source>
        <strain evidence="3">IBRC-M 10403</strain>
    </source>
</reference>
<evidence type="ECO:0000259" key="1">
    <source>
        <dbReference type="Pfam" id="PF00535"/>
    </source>
</evidence>
<keyword evidence="2" id="KW-0808">Transferase</keyword>
<dbReference type="EMBL" id="FMZZ01000013">
    <property type="protein sequence ID" value="SDD59242.1"/>
    <property type="molecule type" value="Genomic_DNA"/>
</dbReference>
<dbReference type="InterPro" id="IPR050834">
    <property type="entry name" value="Glycosyltransf_2"/>
</dbReference>
<dbReference type="InterPro" id="IPR001173">
    <property type="entry name" value="Glyco_trans_2-like"/>
</dbReference>
<sequence>MTPPERTSPLVSCLMVTRDRPTLADRAIRCFAHQRYTARELVIVTQGTAAYRNQLLESTRAHGVERVEIVQADPTMRLGALRNLSLDVASGDLVCVWDDDDCSHPDRLTIQVGELISVGAHTSFLSDHLQLFQQDGDLHWIDWTLPTPPAKYPLLPTTMLMTRDTRFHYPESGRYAHFGEDWALLTELHNRVRVQHVSGHGHLYLYTYHGRNTFPAAHHGKFRIRSRTRAQVAARESDIRAAMAYYAVPSPVLVHGSDGPVFAI</sequence>
<dbReference type="CDD" id="cd00761">
    <property type="entry name" value="Glyco_tranf_GTA_type"/>
    <property type="match status" value="1"/>
</dbReference>
<dbReference type="OrthoDB" id="277808at2"/>
<gene>
    <name evidence="2" type="ORF">SAMN05216174_113192</name>
</gene>
<accession>A0A1G6W039</accession>
<dbReference type="GO" id="GO:0016740">
    <property type="term" value="F:transferase activity"/>
    <property type="evidence" value="ECO:0007669"/>
    <property type="project" value="UniProtKB-KW"/>
</dbReference>
<evidence type="ECO:0000313" key="2">
    <source>
        <dbReference type="EMBL" id="SDD59242.1"/>
    </source>
</evidence>
<dbReference type="PANTHER" id="PTHR43685:SF2">
    <property type="entry name" value="GLYCOSYLTRANSFERASE 2-LIKE DOMAIN-CONTAINING PROTEIN"/>
    <property type="match status" value="1"/>
</dbReference>
<keyword evidence="3" id="KW-1185">Reference proteome</keyword>
<protein>
    <submittedName>
        <fullName evidence="2">Glycosyltransferase involved in cell wall bisynthesis</fullName>
    </submittedName>
</protein>
<name>A0A1G6W039_9PSEU</name>
<dbReference type="SUPFAM" id="SSF53448">
    <property type="entry name" value="Nucleotide-diphospho-sugar transferases"/>
    <property type="match status" value="1"/>
</dbReference>
<dbReference type="InterPro" id="IPR029044">
    <property type="entry name" value="Nucleotide-diphossugar_trans"/>
</dbReference>
<dbReference type="GO" id="GO:0044010">
    <property type="term" value="P:single-species biofilm formation"/>
    <property type="evidence" value="ECO:0007669"/>
    <property type="project" value="TreeGrafter"/>
</dbReference>
<dbReference type="PANTHER" id="PTHR43685">
    <property type="entry name" value="GLYCOSYLTRANSFERASE"/>
    <property type="match status" value="1"/>
</dbReference>
<dbReference type="STRING" id="1271860.SAMN05216174_113192"/>
<organism evidence="2 3">
    <name type="scientific">Actinokineospora iranica</name>
    <dbReference type="NCBI Taxonomy" id="1271860"/>
    <lineage>
        <taxon>Bacteria</taxon>
        <taxon>Bacillati</taxon>
        <taxon>Actinomycetota</taxon>
        <taxon>Actinomycetes</taxon>
        <taxon>Pseudonocardiales</taxon>
        <taxon>Pseudonocardiaceae</taxon>
        <taxon>Actinokineospora</taxon>
    </lineage>
</organism>
<dbReference type="Proteomes" id="UP000199501">
    <property type="component" value="Unassembled WGS sequence"/>
</dbReference>
<feature type="domain" description="Glycosyltransferase 2-like" evidence="1">
    <location>
        <begin position="12"/>
        <end position="115"/>
    </location>
</feature>
<dbReference type="Gene3D" id="3.90.550.10">
    <property type="entry name" value="Spore Coat Polysaccharide Biosynthesis Protein SpsA, Chain A"/>
    <property type="match status" value="1"/>
</dbReference>
<dbReference type="Pfam" id="PF00535">
    <property type="entry name" value="Glycos_transf_2"/>
    <property type="match status" value="1"/>
</dbReference>
<evidence type="ECO:0000313" key="3">
    <source>
        <dbReference type="Proteomes" id="UP000199501"/>
    </source>
</evidence>
<dbReference type="AlphaFoldDB" id="A0A1G6W039"/>
<proteinExistence type="predicted"/>